<dbReference type="Pfam" id="PF03140">
    <property type="entry name" value="DUF247"/>
    <property type="match status" value="1"/>
</dbReference>
<dbReference type="OMA" id="MIAFEAC"/>
<evidence type="ECO:0000313" key="1">
    <source>
        <dbReference type="EMBL" id="KAH7300871.1"/>
    </source>
</evidence>
<dbReference type="InterPro" id="IPR004158">
    <property type="entry name" value="DUF247_pln"/>
</dbReference>
<dbReference type="PANTHER" id="PTHR31549:SF25">
    <property type="entry name" value="PROTEIN, PUTATIVE (DUF247)-RELATED"/>
    <property type="match status" value="1"/>
</dbReference>
<protein>
    <submittedName>
        <fullName evidence="1">Uncharacterized protein</fullName>
    </submittedName>
</protein>
<organism evidence="1 2">
    <name type="scientific">Ceratopteris richardii</name>
    <name type="common">Triangle waterfern</name>
    <dbReference type="NCBI Taxonomy" id="49495"/>
    <lineage>
        <taxon>Eukaryota</taxon>
        <taxon>Viridiplantae</taxon>
        <taxon>Streptophyta</taxon>
        <taxon>Embryophyta</taxon>
        <taxon>Tracheophyta</taxon>
        <taxon>Polypodiopsida</taxon>
        <taxon>Polypodiidae</taxon>
        <taxon>Polypodiales</taxon>
        <taxon>Pteridineae</taxon>
        <taxon>Pteridaceae</taxon>
        <taxon>Parkerioideae</taxon>
        <taxon>Ceratopteris</taxon>
    </lineage>
</organism>
<dbReference type="PANTHER" id="PTHR31549">
    <property type="entry name" value="PROTEIN, PUTATIVE (DUF247)-RELATED-RELATED"/>
    <property type="match status" value="1"/>
</dbReference>
<keyword evidence="2" id="KW-1185">Reference proteome</keyword>
<gene>
    <name evidence="1" type="ORF">KP509_23G000800</name>
</gene>
<sequence>MACELLPFCSISLETVRVVLGSLSERKHLLDCLYRLVTHGGAPPPSSSNAAVEIVEKPTHFPGAVKLHSSGITFDALDPGNMVSVKYDAEKAILYVPKIRVRDNTERLFRNLIAYEAHLIDEVHALSYFRFMSSLADGPDDVALLVEKGVLAQDIGSNEEVASMWKRLCINNMRVWSQEFEEVAQPLAVAAAL</sequence>
<reference evidence="1 2" key="1">
    <citation type="submission" date="2021-08" db="EMBL/GenBank/DDBJ databases">
        <title>WGS assembly of Ceratopteris richardii.</title>
        <authorList>
            <person name="Marchant D.B."/>
            <person name="Chen G."/>
            <person name="Jenkins J."/>
            <person name="Shu S."/>
            <person name="Leebens-Mack J."/>
            <person name="Grimwood J."/>
            <person name="Schmutz J."/>
            <person name="Soltis P."/>
            <person name="Soltis D."/>
            <person name="Chen Z.-H."/>
        </authorList>
    </citation>
    <scope>NUCLEOTIDE SEQUENCE [LARGE SCALE GENOMIC DNA]</scope>
    <source>
        <strain evidence="1">Whitten #5841</strain>
        <tissue evidence="1">Leaf</tissue>
    </source>
</reference>
<dbReference type="Proteomes" id="UP000825935">
    <property type="component" value="Chromosome 23"/>
</dbReference>
<comment type="caution">
    <text evidence="1">The sequence shown here is derived from an EMBL/GenBank/DDBJ whole genome shotgun (WGS) entry which is preliminary data.</text>
</comment>
<dbReference type="EMBL" id="CM035428">
    <property type="protein sequence ID" value="KAH7300871.1"/>
    <property type="molecule type" value="Genomic_DNA"/>
</dbReference>
<dbReference type="AlphaFoldDB" id="A0A8T2RYD7"/>
<proteinExistence type="predicted"/>
<evidence type="ECO:0000313" key="2">
    <source>
        <dbReference type="Proteomes" id="UP000825935"/>
    </source>
</evidence>
<accession>A0A8T2RYD7</accession>
<name>A0A8T2RYD7_CERRI</name>
<dbReference type="OrthoDB" id="591587at2759"/>